<dbReference type="InterPro" id="IPR003594">
    <property type="entry name" value="HATPase_dom"/>
</dbReference>
<dbReference type="PANTHER" id="PTHR35526">
    <property type="entry name" value="ANTI-SIGMA-F FACTOR RSBW-RELATED"/>
    <property type="match status" value="1"/>
</dbReference>
<dbReference type="GO" id="GO:0005524">
    <property type="term" value="F:ATP binding"/>
    <property type="evidence" value="ECO:0007669"/>
    <property type="project" value="UniProtKB-KW"/>
</dbReference>
<keyword evidence="3" id="KW-0547">Nucleotide-binding</keyword>
<dbReference type="RefSeq" id="WP_126996399.1">
    <property type="nucleotide sequence ID" value="NZ_JAKOAR010000034.1"/>
</dbReference>
<dbReference type="AlphaFoldDB" id="A0A3S0V7L1"/>
<dbReference type="OrthoDB" id="7359845at2"/>
<dbReference type="GO" id="GO:0004674">
    <property type="term" value="F:protein serine/threonine kinase activity"/>
    <property type="evidence" value="ECO:0007669"/>
    <property type="project" value="UniProtKB-KW"/>
</dbReference>
<dbReference type="Pfam" id="PF13581">
    <property type="entry name" value="HATPase_c_2"/>
    <property type="match status" value="1"/>
</dbReference>
<dbReference type="EMBL" id="RZIJ01000004">
    <property type="protein sequence ID" value="RUQ74214.1"/>
    <property type="molecule type" value="Genomic_DNA"/>
</dbReference>
<dbReference type="PANTHER" id="PTHR35526:SF3">
    <property type="entry name" value="ANTI-SIGMA-F FACTOR RSBW"/>
    <property type="match status" value="1"/>
</dbReference>
<evidence type="ECO:0000259" key="2">
    <source>
        <dbReference type="Pfam" id="PF13581"/>
    </source>
</evidence>
<evidence type="ECO:0000313" key="4">
    <source>
        <dbReference type="Proteomes" id="UP000280346"/>
    </source>
</evidence>
<protein>
    <submittedName>
        <fullName evidence="3">ATP-binding protein</fullName>
    </submittedName>
</protein>
<organism evidence="3 4">
    <name type="scientific">Azospirillum doebereinerae</name>
    <dbReference type="NCBI Taxonomy" id="92933"/>
    <lineage>
        <taxon>Bacteria</taxon>
        <taxon>Pseudomonadati</taxon>
        <taxon>Pseudomonadota</taxon>
        <taxon>Alphaproteobacteria</taxon>
        <taxon>Rhodospirillales</taxon>
        <taxon>Azospirillaceae</taxon>
        <taxon>Azospirillum</taxon>
    </lineage>
</organism>
<dbReference type="Proteomes" id="UP000280346">
    <property type="component" value="Unassembled WGS sequence"/>
</dbReference>
<gene>
    <name evidence="3" type="ORF">EJ913_07635</name>
</gene>
<comment type="caution">
    <text evidence="3">The sequence shown here is derived from an EMBL/GenBank/DDBJ whole genome shotgun (WGS) entry which is preliminary data.</text>
</comment>
<keyword evidence="4" id="KW-1185">Reference proteome</keyword>
<keyword evidence="1" id="KW-0418">Kinase</keyword>
<name>A0A3S0V7L1_9PROT</name>
<feature type="domain" description="Histidine kinase/HSP90-like ATPase" evidence="2">
    <location>
        <begin position="121"/>
        <end position="262"/>
    </location>
</feature>
<dbReference type="SUPFAM" id="SSF55874">
    <property type="entry name" value="ATPase domain of HSP90 chaperone/DNA topoisomerase II/histidine kinase"/>
    <property type="match status" value="1"/>
</dbReference>
<keyword evidence="1" id="KW-0723">Serine/threonine-protein kinase</keyword>
<keyword evidence="1" id="KW-0808">Transferase</keyword>
<sequence length="264" mass="27377">MPLASTSALRPARTRFTALHGLAVAADRLAALATALALPVRAADAPEPVLALMDGPAGAGDVEAWERPFAAWIEPDRVGGTGGGSGGATGGVPALPTHLAAPLPVLVERAGASDLYINLTTATANELHLAGRVLTALAERHPLPDDRRNDLELALHEAISNALVHGNLQVDGMKELSAVELERFSHELVARLADPALAHRRVEVAVLLEAGTAVIDVADEGAGFTPTPQDGRGASGRGLDLIATIAESVELCDGGRRIRMRFPL</sequence>
<reference evidence="3 4" key="1">
    <citation type="submission" date="2018-12" db="EMBL/GenBank/DDBJ databases">
        <authorList>
            <person name="Yang Y."/>
        </authorList>
    </citation>
    <scope>NUCLEOTIDE SEQUENCE [LARGE SCALE GENOMIC DNA]</scope>
    <source>
        <strain evidence="3 4">GSF71</strain>
    </source>
</reference>
<evidence type="ECO:0000313" key="3">
    <source>
        <dbReference type="EMBL" id="RUQ74214.1"/>
    </source>
</evidence>
<proteinExistence type="predicted"/>
<keyword evidence="3" id="KW-0067">ATP-binding</keyword>
<dbReference type="CDD" id="cd16936">
    <property type="entry name" value="HATPase_RsbW-like"/>
    <property type="match status" value="1"/>
</dbReference>
<dbReference type="Gene3D" id="3.30.565.10">
    <property type="entry name" value="Histidine kinase-like ATPase, C-terminal domain"/>
    <property type="match status" value="1"/>
</dbReference>
<accession>A0A3S0V7L1</accession>
<dbReference type="InterPro" id="IPR036890">
    <property type="entry name" value="HATPase_C_sf"/>
</dbReference>
<dbReference type="InterPro" id="IPR050267">
    <property type="entry name" value="Anti-sigma-factor_SerPK"/>
</dbReference>
<evidence type="ECO:0000256" key="1">
    <source>
        <dbReference type="ARBA" id="ARBA00022527"/>
    </source>
</evidence>